<dbReference type="RefSeq" id="WP_370718061.1">
    <property type="nucleotide sequence ID" value="NZ_JBGGTQ010000003.1"/>
</dbReference>
<dbReference type="Proteomes" id="UP001566476">
    <property type="component" value="Unassembled WGS sequence"/>
</dbReference>
<proteinExistence type="predicted"/>
<dbReference type="InterPro" id="IPR029475">
    <property type="entry name" value="DUF6807"/>
</dbReference>
<dbReference type="EMBL" id="JBGGTQ010000003">
    <property type="protein sequence ID" value="MEZ0492010.1"/>
    <property type="molecule type" value="Genomic_DNA"/>
</dbReference>
<evidence type="ECO:0000313" key="2">
    <source>
        <dbReference type="EMBL" id="MEZ0492010.1"/>
    </source>
</evidence>
<evidence type="ECO:0000313" key="3">
    <source>
        <dbReference type="Proteomes" id="UP001566476"/>
    </source>
</evidence>
<feature type="region of interest" description="Disordered" evidence="1">
    <location>
        <begin position="267"/>
        <end position="288"/>
    </location>
</feature>
<sequence>MTGPVLAADVVEVRLGDDLPPAESPRPHLHPVRSLAGVVLSDSAPTDHPHHHGVGVAVADLGGTNHWGGRTFVRGRGSVLRDDHGRQRVTARRDHPDGVDLEIVWTDERGRRQGVEARRLRTCPHPAGWVLSWRTAFVPDRPLSVGSSATNGRPGAFYGGWFWRTPFPGAVVATTAGTGVEHAHGVRSPWLLVTSDGPEAVSLLAVQRGRPRPWFVRTQGYVGFGPALAVAERLVLTPADPLVEEVDVLVLDERLEAAAAAGLAAGLLGDPGQGRTGEPVRDHEEDQEMGTVTGTVTGTVAGGAGVTGVRS</sequence>
<comment type="caution">
    <text evidence="2">The sequence shown here is derived from an EMBL/GenBank/DDBJ whole genome shotgun (WGS) entry which is preliminary data.</text>
</comment>
<reference evidence="2 3" key="1">
    <citation type="submission" date="2024-07" db="EMBL/GenBank/DDBJ databases">
        <authorList>
            <person name="Thanompreechachai J."/>
            <person name="Duangmal K."/>
        </authorList>
    </citation>
    <scope>NUCLEOTIDE SEQUENCE [LARGE SCALE GENOMIC DNA]</scope>
    <source>
        <strain evidence="2 3">TBRC 1896</strain>
    </source>
</reference>
<dbReference type="Pfam" id="PF14100">
    <property type="entry name" value="DUF6807"/>
    <property type="match status" value="1"/>
</dbReference>
<accession>A0ABV4I1V8</accession>
<gene>
    <name evidence="2" type="ORF">AB2L28_07145</name>
</gene>
<name>A0ABV4I1V8_9ACTN</name>
<protein>
    <submittedName>
        <fullName evidence="2">DUF6807 family protein</fullName>
    </submittedName>
</protein>
<keyword evidence="3" id="KW-1185">Reference proteome</keyword>
<evidence type="ECO:0000256" key="1">
    <source>
        <dbReference type="SAM" id="MobiDB-lite"/>
    </source>
</evidence>
<organism evidence="2 3">
    <name type="scientific">Kineococcus mangrovi</name>
    <dbReference type="NCBI Taxonomy" id="1660183"/>
    <lineage>
        <taxon>Bacteria</taxon>
        <taxon>Bacillati</taxon>
        <taxon>Actinomycetota</taxon>
        <taxon>Actinomycetes</taxon>
        <taxon>Kineosporiales</taxon>
        <taxon>Kineosporiaceae</taxon>
        <taxon>Kineococcus</taxon>
    </lineage>
</organism>